<evidence type="ECO:0000256" key="8">
    <source>
        <dbReference type="RuleBase" id="RU003953"/>
    </source>
</evidence>
<evidence type="ECO:0000256" key="6">
    <source>
        <dbReference type="ARBA" id="ARBA00022741"/>
    </source>
</evidence>
<organism evidence="11 12">
    <name type="scientific">Litoreibacter ponti</name>
    <dbReference type="NCBI Taxonomy" id="1510457"/>
    <lineage>
        <taxon>Bacteria</taxon>
        <taxon>Pseudomonadati</taxon>
        <taxon>Pseudomonadota</taxon>
        <taxon>Alphaproteobacteria</taxon>
        <taxon>Rhodobacterales</taxon>
        <taxon>Roseobacteraceae</taxon>
        <taxon>Litoreibacter</taxon>
    </lineage>
</organism>
<sequence>MKIDGDWRRAPATQRVFDALERADITAFFVGGCVRNAILGVDVSDIDLASAAPPGDVIAAVEATGLKAVPTGIEHGTVTVVSDGVPHEITTFRRDVTTDGRHAEVAFSDRIEDDAARRDFTMNALYADRHGAVQDPVGGLPDLRDRRVRFIGDAGARITEDYLRILRFFRFHAYYGDPAEGLDPEGLAACAAHADGLSQLSAERVGAEMSKLLLAPDPAPSVFAMAQAGILARVMPGAEVTGLPVLVHLEAARPPRLARRIAALGGKDLKTLWRLSNTVADEVARLRDLIGATNGLSEIAYRHGRETAEDTALLRAALFEQPLSGLDEIEIGAQAVFPVKAADLMPALSGPELGAKLKELEARWIASGFTLTRDALL</sequence>
<keyword evidence="2 8" id="KW-0808">Transferase</keyword>
<keyword evidence="7" id="KW-0460">Magnesium</keyword>
<evidence type="ECO:0000256" key="1">
    <source>
        <dbReference type="ARBA" id="ARBA00001946"/>
    </source>
</evidence>
<evidence type="ECO:0000256" key="2">
    <source>
        <dbReference type="ARBA" id="ARBA00022679"/>
    </source>
</evidence>
<dbReference type="InterPro" id="IPR050264">
    <property type="entry name" value="Bact_CCA-adding_enz_type3_sf"/>
</dbReference>
<dbReference type="GO" id="GO:0008033">
    <property type="term" value="P:tRNA processing"/>
    <property type="evidence" value="ECO:0007669"/>
    <property type="project" value="UniProtKB-KW"/>
</dbReference>
<evidence type="ECO:0000313" key="12">
    <source>
        <dbReference type="Proteomes" id="UP000243978"/>
    </source>
</evidence>
<keyword evidence="5" id="KW-0479">Metal-binding</keyword>
<comment type="cofactor">
    <cofactor evidence="1">
        <name>Mg(2+)</name>
        <dbReference type="ChEBI" id="CHEBI:18420"/>
    </cofactor>
</comment>
<keyword evidence="12" id="KW-1185">Reference proteome</keyword>
<dbReference type="EMBL" id="QBKS01000001">
    <property type="protein sequence ID" value="PTX58049.1"/>
    <property type="molecule type" value="Genomic_DNA"/>
</dbReference>
<dbReference type="Gene3D" id="3.30.460.10">
    <property type="entry name" value="Beta Polymerase, domain 2"/>
    <property type="match status" value="1"/>
</dbReference>
<dbReference type="GO" id="GO:0046872">
    <property type="term" value="F:metal ion binding"/>
    <property type="evidence" value="ECO:0007669"/>
    <property type="project" value="UniProtKB-KW"/>
</dbReference>
<dbReference type="GO" id="GO:0000166">
    <property type="term" value="F:nucleotide binding"/>
    <property type="evidence" value="ECO:0007669"/>
    <property type="project" value="UniProtKB-KW"/>
</dbReference>
<evidence type="ECO:0000256" key="5">
    <source>
        <dbReference type="ARBA" id="ARBA00022723"/>
    </source>
</evidence>
<keyword evidence="4" id="KW-0548">Nucleotidyltransferase</keyword>
<protein>
    <submittedName>
        <fullName evidence="11">Poly(A) polymerase</fullName>
    </submittedName>
</protein>
<dbReference type="Proteomes" id="UP000243978">
    <property type="component" value="Unassembled WGS sequence"/>
</dbReference>
<feature type="domain" description="tRNA nucleotidyltransferase/poly(A) polymerase RNA and SrmB- binding" evidence="10">
    <location>
        <begin position="182"/>
        <end position="238"/>
    </location>
</feature>
<dbReference type="SUPFAM" id="SSF81301">
    <property type="entry name" value="Nucleotidyltransferase"/>
    <property type="match status" value="1"/>
</dbReference>
<dbReference type="GO" id="GO:0000049">
    <property type="term" value="F:tRNA binding"/>
    <property type="evidence" value="ECO:0007669"/>
    <property type="project" value="TreeGrafter"/>
</dbReference>
<evidence type="ECO:0000259" key="9">
    <source>
        <dbReference type="Pfam" id="PF01743"/>
    </source>
</evidence>
<name>A0A2T6BPP8_9RHOB</name>
<comment type="caution">
    <text evidence="11">The sequence shown here is derived from an EMBL/GenBank/DDBJ whole genome shotgun (WGS) entry which is preliminary data.</text>
</comment>
<evidence type="ECO:0000259" key="10">
    <source>
        <dbReference type="Pfam" id="PF12627"/>
    </source>
</evidence>
<evidence type="ECO:0000256" key="4">
    <source>
        <dbReference type="ARBA" id="ARBA00022695"/>
    </source>
</evidence>
<comment type="similarity">
    <text evidence="8">Belongs to the tRNA nucleotidyltransferase/poly(A) polymerase family.</text>
</comment>
<dbReference type="SUPFAM" id="SSF81891">
    <property type="entry name" value="Poly A polymerase C-terminal region-like"/>
    <property type="match status" value="1"/>
</dbReference>
<gene>
    <name evidence="11" type="ORF">C8N43_2725</name>
</gene>
<dbReference type="OrthoDB" id="9805698at2"/>
<reference evidence="11 12" key="1">
    <citation type="submission" date="2018-04" db="EMBL/GenBank/DDBJ databases">
        <title>Genomic Encyclopedia of Archaeal and Bacterial Type Strains, Phase II (KMG-II): from individual species to whole genera.</title>
        <authorList>
            <person name="Goeker M."/>
        </authorList>
    </citation>
    <scope>NUCLEOTIDE SEQUENCE [LARGE SCALE GENOMIC DNA]</scope>
    <source>
        <strain evidence="11 12">DSM 100977</strain>
    </source>
</reference>
<dbReference type="InterPro" id="IPR043519">
    <property type="entry name" value="NT_sf"/>
</dbReference>
<dbReference type="RefSeq" id="WP_107846092.1">
    <property type="nucleotide sequence ID" value="NZ_QBKS01000001.1"/>
</dbReference>
<keyword evidence="3" id="KW-0819">tRNA processing</keyword>
<keyword evidence="6" id="KW-0547">Nucleotide-binding</keyword>
<proteinExistence type="inferred from homology"/>
<dbReference type="GO" id="GO:0016779">
    <property type="term" value="F:nucleotidyltransferase activity"/>
    <property type="evidence" value="ECO:0007669"/>
    <property type="project" value="UniProtKB-KW"/>
</dbReference>
<dbReference type="Pfam" id="PF01743">
    <property type="entry name" value="PolyA_pol"/>
    <property type="match status" value="1"/>
</dbReference>
<dbReference type="PANTHER" id="PTHR46173:SF1">
    <property type="entry name" value="CCA TRNA NUCLEOTIDYLTRANSFERASE 1, MITOCHONDRIAL"/>
    <property type="match status" value="1"/>
</dbReference>
<dbReference type="Gene3D" id="1.10.3090.10">
    <property type="entry name" value="cca-adding enzyme, domain 2"/>
    <property type="match status" value="1"/>
</dbReference>
<evidence type="ECO:0000313" key="11">
    <source>
        <dbReference type="EMBL" id="PTX58049.1"/>
    </source>
</evidence>
<dbReference type="CDD" id="cd05398">
    <property type="entry name" value="NT_ClassII-CCAase"/>
    <property type="match status" value="1"/>
</dbReference>
<dbReference type="InterPro" id="IPR002646">
    <property type="entry name" value="PolA_pol_head_dom"/>
</dbReference>
<feature type="domain" description="Poly A polymerase head" evidence="9">
    <location>
        <begin position="27"/>
        <end position="149"/>
    </location>
</feature>
<dbReference type="AlphaFoldDB" id="A0A2T6BPP8"/>
<dbReference type="Pfam" id="PF12627">
    <property type="entry name" value="PolyA_pol_RNAbd"/>
    <property type="match status" value="1"/>
</dbReference>
<dbReference type="InterPro" id="IPR032828">
    <property type="entry name" value="PolyA_RNA-bd"/>
</dbReference>
<dbReference type="PANTHER" id="PTHR46173">
    <property type="entry name" value="CCA TRNA NUCLEOTIDYLTRANSFERASE 1, MITOCHONDRIAL"/>
    <property type="match status" value="1"/>
</dbReference>
<evidence type="ECO:0000256" key="7">
    <source>
        <dbReference type="ARBA" id="ARBA00022842"/>
    </source>
</evidence>
<accession>A0A2T6BPP8</accession>
<keyword evidence="8" id="KW-0694">RNA-binding</keyword>
<evidence type="ECO:0000256" key="3">
    <source>
        <dbReference type="ARBA" id="ARBA00022694"/>
    </source>
</evidence>